<sequence>MPLDEVVVVLDIAPCHTDAEDGFDEEEFEDAEILKLKPAVKRFLARQRPAILRVPDGTTITEHRAKYLKLAADPLFVKIVTPELCNRLKPYIQQHVKPVVVTMAENKGLKVLFTPPHHSE</sequence>
<dbReference type="OrthoDB" id="116368at2759"/>
<name>A0A2P4X9M0_9STRA</name>
<evidence type="ECO:0000313" key="2">
    <source>
        <dbReference type="Proteomes" id="UP000237271"/>
    </source>
</evidence>
<keyword evidence="2" id="KW-1185">Reference proteome</keyword>
<protein>
    <submittedName>
        <fullName evidence="1">Uncharacterized protein</fullName>
    </submittedName>
</protein>
<proteinExistence type="predicted"/>
<dbReference type="EMBL" id="NCKW01015620">
    <property type="protein sequence ID" value="POM62251.1"/>
    <property type="molecule type" value="Genomic_DNA"/>
</dbReference>
<reference evidence="1 2" key="1">
    <citation type="journal article" date="2017" name="Genome Biol. Evol.">
        <title>Phytophthora megakarya and P. palmivora, closely related causal agents of cacao black pod rot, underwent increases in genome sizes and gene numbers by different mechanisms.</title>
        <authorList>
            <person name="Ali S.S."/>
            <person name="Shao J."/>
            <person name="Lary D.J."/>
            <person name="Kronmiller B."/>
            <person name="Shen D."/>
            <person name="Strem M.D."/>
            <person name="Amoako-Attah I."/>
            <person name="Akrofi A.Y."/>
            <person name="Begoude B.A."/>
            <person name="Ten Hoopen G.M."/>
            <person name="Coulibaly K."/>
            <person name="Kebe B.I."/>
            <person name="Melnick R.L."/>
            <person name="Guiltinan M.J."/>
            <person name="Tyler B.M."/>
            <person name="Meinhardt L.W."/>
            <person name="Bailey B.A."/>
        </authorList>
    </citation>
    <scope>NUCLEOTIDE SEQUENCE [LARGE SCALE GENOMIC DNA]</scope>
    <source>
        <strain evidence="2">sbr112.9</strain>
    </source>
</reference>
<dbReference type="Proteomes" id="UP000237271">
    <property type="component" value="Unassembled WGS sequence"/>
</dbReference>
<dbReference type="AlphaFoldDB" id="A0A2P4X9M0"/>
<accession>A0A2P4X9M0</accession>
<gene>
    <name evidence="1" type="ORF">PHPALM_28616</name>
</gene>
<evidence type="ECO:0000313" key="1">
    <source>
        <dbReference type="EMBL" id="POM62251.1"/>
    </source>
</evidence>
<organism evidence="1 2">
    <name type="scientific">Phytophthora palmivora</name>
    <dbReference type="NCBI Taxonomy" id="4796"/>
    <lineage>
        <taxon>Eukaryota</taxon>
        <taxon>Sar</taxon>
        <taxon>Stramenopiles</taxon>
        <taxon>Oomycota</taxon>
        <taxon>Peronosporomycetes</taxon>
        <taxon>Peronosporales</taxon>
        <taxon>Peronosporaceae</taxon>
        <taxon>Phytophthora</taxon>
    </lineage>
</organism>
<comment type="caution">
    <text evidence="1">The sequence shown here is derived from an EMBL/GenBank/DDBJ whole genome shotgun (WGS) entry which is preliminary data.</text>
</comment>